<dbReference type="Pfam" id="PF02557">
    <property type="entry name" value="VanY"/>
    <property type="match status" value="1"/>
</dbReference>
<dbReference type="GO" id="GO:0008233">
    <property type="term" value="F:peptidase activity"/>
    <property type="evidence" value="ECO:0007669"/>
    <property type="project" value="InterPro"/>
</dbReference>
<reference evidence="2 3" key="1">
    <citation type="submission" date="2020-11" db="EMBL/GenBank/DDBJ databases">
        <title>Complete genome sequence for Salinimonas sp. strain G2-b.</title>
        <authorList>
            <person name="Park S.-J."/>
        </authorList>
    </citation>
    <scope>NUCLEOTIDE SEQUENCE [LARGE SCALE GENOMIC DNA]</scope>
    <source>
        <strain evidence="2 3">G2-b</strain>
    </source>
</reference>
<evidence type="ECO:0000313" key="2">
    <source>
        <dbReference type="EMBL" id="QPG04622.1"/>
    </source>
</evidence>
<feature type="domain" description="D-alanyl-D-alanine carboxypeptidase-like core" evidence="1">
    <location>
        <begin position="20"/>
        <end position="174"/>
    </location>
</feature>
<name>A0A7S9DVI9_9ALTE</name>
<dbReference type="InterPro" id="IPR052179">
    <property type="entry name" value="DD-CPase-like"/>
</dbReference>
<dbReference type="KEGG" id="smaa:IT774_10300"/>
<organism evidence="2 3">
    <name type="scientific">Salinimonas marina</name>
    <dbReference type="NCBI Taxonomy" id="2785918"/>
    <lineage>
        <taxon>Bacteria</taxon>
        <taxon>Pseudomonadati</taxon>
        <taxon>Pseudomonadota</taxon>
        <taxon>Gammaproteobacteria</taxon>
        <taxon>Alteromonadales</taxon>
        <taxon>Alteromonadaceae</taxon>
        <taxon>Alteromonas/Salinimonas group</taxon>
        <taxon>Salinimonas</taxon>
    </lineage>
</organism>
<dbReference type="Gene3D" id="3.30.1380.10">
    <property type="match status" value="1"/>
</dbReference>
<dbReference type="SUPFAM" id="SSF55166">
    <property type="entry name" value="Hedgehog/DD-peptidase"/>
    <property type="match status" value="1"/>
</dbReference>
<dbReference type="PANTHER" id="PTHR34385">
    <property type="entry name" value="D-ALANYL-D-ALANINE CARBOXYPEPTIDASE"/>
    <property type="match status" value="1"/>
</dbReference>
<dbReference type="GO" id="GO:0006508">
    <property type="term" value="P:proteolysis"/>
    <property type="evidence" value="ECO:0007669"/>
    <property type="project" value="InterPro"/>
</dbReference>
<keyword evidence="3" id="KW-1185">Reference proteome</keyword>
<dbReference type="InterPro" id="IPR009045">
    <property type="entry name" value="Zn_M74/Hedgehog-like"/>
</dbReference>
<evidence type="ECO:0000313" key="3">
    <source>
        <dbReference type="Proteomes" id="UP000595095"/>
    </source>
</evidence>
<proteinExistence type="predicted"/>
<accession>A0A7S9DVI9</accession>
<dbReference type="CDD" id="cd14847">
    <property type="entry name" value="DD-carboxypeptidase_like"/>
    <property type="match status" value="1"/>
</dbReference>
<dbReference type="EMBL" id="CP064795">
    <property type="protein sequence ID" value="QPG04622.1"/>
    <property type="molecule type" value="Genomic_DNA"/>
</dbReference>
<dbReference type="Proteomes" id="UP000595095">
    <property type="component" value="Chromosome"/>
</dbReference>
<dbReference type="RefSeq" id="WP_195809715.1">
    <property type="nucleotide sequence ID" value="NZ_CP064795.1"/>
</dbReference>
<protein>
    <submittedName>
        <fullName evidence="2">M15 family metallopeptidase</fullName>
    </submittedName>
</protein>
<dbReference type="AlphaFoldDB" id="A0A7S9DVI9"/>
<dbReference type="PANTHER" id="PTHR34385:SF1">
    <property type="entry name" value="PEPTIDOGLYCAN L-ALANYL-D-GLUTAMATE ENDOPEPTIDASE CWLK"/>
    <property type="match status" value="1"/>
</dbReference>
<evidence type="ECO:0000259" key="1">
    <source>
        <dbReference type="Pfam" id="PF02557"/>
    </source>
</evidence>
<dbReference type="InterPro" id="IPR003709">
    <property type="entry name" value="VanY-like_core_dom"/>
</dbReference>
<gene>
    <name evidence="2" type="ORF">IT774_10300</name>
</gene>
<sequence length="224" mass="25303">MNTSWMGLSHESLVPAGSDHQLHLQVLPDFNAMQQAACADGVNVDLVSTYRSFEKQLSIWNRKWHGQLPILDLHGQPTAIDTLTDEQKMHAILTWSALPGTSRHHWGTDLDVYDRQAVHERGMRFNLVDAEYRAGGPCAGLAAWLSEHAEDFGFFRPYLEYRGGVACELWHLSHRITARAYEKSRNCEQLAAVLAEADLAGKHTVLAHIESVYRRYVLNQGRSL</sequence>